<dbReference type="InterPro" id="IPR011607">
    <property type="entry name" value="MGS-like_dom"/>
</dbReference>
<name>A0A2M7Z495_9BACT</name>
<sequence length="114" mass="12988">MESKKYALITVSNRKGLAKFARKLKELDFEIIASKNTAKFLKNHRINSTDVKEITGYEPIMGKHGIKLIHPKIFGAILADPKIKSHRKDMKKHKINPFSLVVCNKTRCSELSPD</sequence>
<protein>
    <recommendedName>
        <fullName evidence="1">MGS-like domain-containing protein</fullName>
    </recommendedName>
</protein>
<proteinExistence type="predicted"/>
<dbReference type="InterPro" id="IPR036914">
    <property type="entry name" value="MGS-like_dom_sf"/>
</dbReference>
<organism evidence="2 3">
    <name type="scientific">Candidatus Nealsonbacteria bacterium CG_4_9_14_3_um_filter_37_13</name>
    <dbReference type="NCBI Taxonomy" id="1974695"/>
    <lineage>
        <taxon>Bacteria</taxon>
        <taxon>Candidatus Nealsoniibacteriota</taxon>
    </lineage>
</organism>
<evidence type="ECO:0000259" key="1">
    <source>
        <dbReference type="PROSITE" id="PS51855"/>
    </source>
</evidence>
<dbReference type="GO" id="GO:0004643">
    <property type="term" value="F:phosphoribosylaminoimidazolecarboxamide formyltransferase activity"/>
    <property type="evidence" value="ECO:0007669"/>
    <property type="project" value="InterPro"/>
</dbReference>
<feature type="domain" description="MGS-like" evidence="1">
    <location>
        <begin position="1"/>
        <end position="114"/>
    </location>
</feature>
<gene>
    <name evidence="2" type="ORF">CO145_03030</name>
</gene>
<evidence type="ECO:0000313" key="2">
    <source>
        <dbReference type="EMBL" id="PJA83974.1"/>
    </source>
</evidence>
<dbReference type="Proteomes" id="UP000231034">
    <property type="component" value="Unassembled WGS sequence"/>
</dbReference>
<dbReference type="GO" id="GO:0003937">
    <property type="term" value="F:IMP cyclohydrolase activity"/>
    <property type="evidence" value="ECO:0007669"/>
    <property type="project" value="InterPro"/>
</dbReference>
<accession>A0A2M7Z495</accession>
<evidence type="ECO:0000313" key="3">
    <source>
        <dbReference type="Proteomes" id="UP000231034"/>
    </source>
</evidence>
<dbReference type="PROSITE" id="PS51855">
    <property type="entry name" value="MGS"/>
    <property type="match status" value="1"/>
</dbReference>
<dbReference type="PANTHER" id="PTHR11692">
    <property type="entry name" value="BIFUNCTIONAL PURINE BIOSYNTHESIS PROTEIN PURH"/>
    <property type="match status" value="1"/>
</dbReference>
<dbReference type="Pfam" id="PF02142">
    <property type="entry name" value="MGS"/>
    <property type="match status" value="1"/>
</dbReference>
<dbReference type="EMBL" id="PFVR01000105">
    <property type="protein sequence ID" value="PJA83974.1"/>
    <property type="molecule type" value="Genomic_DNA"/>
</dbReference>
<dbReference type="PANTHER" id="PTHR11692:SF0">
    <property type="entry name" value="BIFUNCTIONAL PURINE BIOSYNTHESIS PROTEIN ATIC"/>
    <property type="match status" value="1"/>
</dbReference>
<dbReference type="GO" id="GO:0006189">
    <property type="term" value="P:'de novo' IMP biosynthetic process"/>
    <property type="evidence" value="ECO:0007669"/>
    <property type="project" value="TreeGrafter"/>
</dbReference>
<dbReference type="Gene3D" id="3.40.50.1380">
    <property type="entry name" value="Methylglyoxal synthase-like domain"/>
    <property type="match status" value="1"/>
</dbReference>
<reference evidence="3" key="1">
    <citation type="submission" date="2017-09" db="EMBL/GenBank/DDBJ databases">
        <title>Depth-based differentiation of microbial function through sediment-hosted aquifers and enrichment of novel symbionts in the deep terrestrial subsurface.</title>
        <authorList>
            <person name="Probst A.J."/>
            <person name="Ladd B."/>
            <person name="Jarett J.K."/>
            <person name="Geller-Mcgrath D.E."/>
            <person name="Sieber C.M.K."/>
            <person name="Emerson J.B."/>
            <person name="Anantharaman K."/>
            <person name="Thomas B.C."/>
            <person name="Malmstrom R."/>
            <person name="Stieglmeier M."/>
            <person name="Klingl A."/>
            <person name="Woyke T."/>
            <person name="Ryan C.M."/>
            <person name="Banfield J.F."/>
        </authorList>
    </citation>
    <scope>NUCLEOTIDE SEQUENCE [LARGE SCALE GENOMIC DNA]</scope>
</reference>
<dbReference type="SUPFAM" id="SSF52335">
    <property type="entry name" value="Methylglyoxal synthase-like"/>
    <property type="match status" value="1"/>
</dbReference>
<dbReference type="SMART" id="SM00851">
    <property type="entry name" value="MGS"/>
    <property type="match status" value="1"/>
</dbReference>
<comment type="caution">
    <text evidence="2">The sequence shown here is derived from an EMBL/GenBank/DDBJ whole genome shotgun (WGS) entry which is preliminary data.</text>
</comment>
<dbReference type="InterPro" id="IPR002695">
    <property type="entry name" value="PurH-like"/>
</dbReference>
<dbReference type="GO" id="GO:0005829">
    <property type="term" value="C:cytosol"/>
    <property type="evidence" value="ECO:0007669"/>
    <property type="project" value="TreeGrafter"/>
</dbReference>
<dbReference type="AlphaFoldDB" id="A0A2M7Z495"/>